<dbReference type="Proteomes" id="UP000001422">
    <property type="component" value="Chromosome"/>
</dbReference>
<organism evidence="2 3">
    <name type="scientific">Parasynechococcus marenigrum (strain WH8102)</name>
    <dbReference type="NCBI Taxonomy" id="84588"/>
    <lineage>
        <taxon>Bacteria</taxon>
        <taxon>Bacillati</taxon>
        <taxon>Cyanobacteriota</taxon>
        <taxon>Cyanophyceae</taxon>
        <taxon>Synechococcales</taxon>
        <taxon>Prochlorococcaceae</taxon>
        <taxon>Parasynechococcus</taxon>
        <taxon>Parasynechococcus marenigrum</taxon>
    </lineage>
</organism>
<dbReference type="HOGENOM" id="CLU_060703_5_1_3"/>
<feature type="transmembrane region" description="Helical" evidence="1">
    <location>
        <begin position="244"/>
        <end position="264"/>
    </location>
</feature>
<dbReference type="eggNOG" id="COG1682">
    <property type="taxonomic scope" value="Bacteria"/>
</dbReference>
<dbReference type="EMBL" id="BX569690">
    <property type="protein sequence ID" value="CAE07154.1"/>
    <property type="molecule type" value="Genomic_DNA"/>
</dbReference>
<reference evidence="2 3" key="1">
    <citation type="journal article" date="2003" name="Nature">
        <title>The genome of a motile marine Synechococcus.</title>
        <authorList>
            <person name="Palenik B."/>
            <person name="Brahamsha B."/>
            <person name="Larimer F."/>
            <person name="Land M."/>
            <person name="Hauser L."/>
            <person name="Chain P."/>
            <person name="Lamerdin J."/>
            <person name="Regala W."/>
            <person name="Allen E.A."/>
            <person name="McCarren J."/>
            <person name="Paulsen I."/>
            <person name="Dufresne A."/>
            <person name="Partensky F."/>
            <person name="Webb E."/>
            <person name="Waterbury J."/>
        </authorList>
    </citation>
    <scope>NUCLEOTIDE SEQUENCE [LARGE SCALE GENOMIC DNA]</scope>
    <source>
        <strain evidence="2 3">WH8102</strain>
    </source>
</reference>
<dbReference type="AlphaFoldDB" id="Q7U8H9"/>
<evidence type="ECO:0000256" key="1">
    <source>
        <dbReference type="SAM" id="Phobius"/>
    </source>
</evidence>
<feature type="transmembrane region" description="Helical" evidence="1">
    <location>
        <begin position="119"/>
        <end position="144"/>
    </location>
</feature>
<evidence type="ECO:0000313" key="3">
    <source>
        <dbReference type="Proteomes" id="UP000001422"/>
    </source>
</evidence>
<name>Q7U8H9_PARMW</name>
<sequence length="273" mass="30726">MIKMRAGLVEQIKLTLDRLWLQIRIVLALSETEFVLRAEKGSFGAWGVLFEPLALILTLLALRIFIRLKSTDFLNPVLWLTCGIALLYMFRKIGIKALTGVSKRQKFFFYRRIRPLDTLLASALIEARIHGAILVFVFIGVSFWSWQIKLDDPALVLIDFLLTVALGLGIGISALVIGHRIPIVKVLTKFGINRLLLWTSGIFYAVYTLPGPVRPFVTWNPLLHSVELLRHGINVAYPIPGISLQYLLVCSSLSCGFGLLFYFLNEALLLADD</sequence>
<protein>
    <submittedName>
        <fullName evidence="2">Possible ABC transporter involved in polysaccharide efflux</fullName>
    </submittedName>
</protein>
<evidence type="ECO:0000313" key="2">
    <source>
        <dbReference type="EMBL" id="CAE07154.1"/>
    </source>
</evidence>
<keyword evidence="1" id="KW-1133">Transmembrane helix</keyword>
<feature type="transmembrane region" description="Helical" evidence="1">
    <location>
        <begin position="156"/>
        <end position="178"/>
    </location>
</feature>
<keyword evidence="1" id="KW-0812">Transmembrane</keyword>
<dbReference type="STRING" id="84588.SYNW0639"/>
<dbReference type="KEGG" id="syw:SYNW0639"/>
<proteinExistence type="predicted"/>
<keyword evidence="1" id="KW-0472">Membrane</keyword>
<keyword evidence="3" id="KW-1185">Reference proteome</keyword>
<accession>Q7U8H9</accession>
<feature type="transmembrane region" description="Helical" evidence="1">
    <location>
        <begin position="190"/>
        <end position="209"/>
    </location>
</feature>
<feature type="transmembrane region" description="Helical" evidence="1">
    <location>
        <begin position="43"/>
        <end position="66"/>
    </location>
</feature>
<feature type="transmembrane region" description="Helical" evidence="1">
    <location>
        <begin position="78"/>
        <end position="98"/>
    </location>
</feature>
<gene>
    <name evidence="2" type="ordered locus">SYNW0639</name>
</gene>